<evidence type="ECO:0000313" key="8">
    <source>
        <dbReference type="Proteomes" id="UP001177003"/>
    </source>
</evidence>
<dbReference type="GO" id="GO:0034005">
    <property type="term" value="F:germacrene-A synthase activity"/>
    <property type="evidence" value="ECO:0007669"/>
    <property type="project" value="UniProtKB-EC"/>
</dbReference>
<comment type="cofactor">
    <cofactor evidence="1">
        <name>Mg(2+)</name>
        <dbReference type="ChEBI" id="CHEBI:18420"/>
    </cofactor>
</comment>
<comment type="function">
    <text evidence="4">Involved in sesquiterpene lactone biosynthesis. Produces exclusively (+)-germacrene A.</text>
</comment>
<dbReference type="PANTHER" id="PTHR31225">
    <property type="entry name" value="OS04G0344100 PROTEIN-RELATED"/>
    <property type="match status" value="1"/>
</dbReference>
<accession>A0AA35UQ76</accession>
<dbReference type="InterPro" id="IPR044814">
    <property type="entry name" value="Terpene_cyclase_plant_C1"/>
</dbReference>
<dbReference type="InterPro" id="IPR008949">
    <property type="entry name" value="Isoprenoid_synthase_dom_sf"/>
</dbReference>
<dbReference type="GO" id="GO:0000287">
    <property type="term" value="F:magnesium ion binding"/>
    <property type="evidence" value="ECO:0007669"/>
    <property type="project" value="InterPro"/>
</dbReference>
<evidence type="ECO:0000259" key="5">
    <source>
        <dbReference type="Pfam" id="PF01397"/>
    </source>
</evidence>
<dbReference type="GO" id="GO:0016102">
    <property type="term" value="P:diterpenoid biosynthetic process"/>
    <property type="evidence" value="ECO:0007669"/>
    <property type="project" value="InterPro"/>
</dbReference>
<evidence type="ECO:0000259" key="6">
    <source>
        <dbReference type="Pfam" id="PF03936"/>
    </source>
</evidence>
<dbReference type="CDD" id="cd00684">
    <property type="entry name" value="Terpene_cyclase_plant_C1"/>
    <property type="match status" value="1"/>
</dbReference>
<keyword evidence="8" id="KW-1185">Reference proteome</keyword>
<reference evidence="7" key="1">
    <citation type="submission" date="2023-04" db="EMBL/GenBank/DDBJ databases">
        <authorList>
            <person name="Vijverberg K."/>
            <person name="Xiong W."/>
            <person name="Schranz E."/>
        </authorList>
    </citation>
    <scope>NUCLEOTIDE SEQUENCE</scope>
</reference>
<dbReference type="Proteomes" id="UP001177003">
    <property type="component" value="Chromosome 0"/>
</dbReference>
<evidence type="ECO:0000256" key="1">
    <source>
        <dbReference type="ARBA" id="ARBA00001946"/>
    </source>
</evidence>
<dbReference type="SUPFAM" id="SSF48576">
    <property type="entry name" value="Terpenoid synthases"/>
    <property type="match status" value="1"/>
</dbReference>
<evidence type="ECO:0000256" key="3">
    <source>
        <dbReference type="ARBA" id="ARBA00052489"/>
    </source>
</evidence>
<proteinExistence type="predicted"/>
<dbReference type="InterPro" id="IPR034741">
    <property type="entry name" value="Terpene_cyclase-like_1_C"/>
</dbReference>
<dbReference type="InterPro" id="IPR008930">
    <property type="entry name" value="Terpenoid_cyclase/PrenylTrfase"/>
</dbReference>
<feature type="domain" description="Terpene synthase metal-binding" evidence="6">
    <location>
        <begin position="297"/>
        <end position="529"/>
    </location>
</feature>
<dbReference type="FunFam" id="1.50.10.130:FF:000001">
    <property type="entry name" value="Isoprene synthase, chloroplastic"/>
    <property type="match status" value="1"/>
</dbReference>
<dbReference type="SUPFAM" id="SSF48239">
    <property type="entry name" value="Terpenoid cyclases/Protein prenyltransferases"/>
    <property type="match status" value="1"/>
</dbReference>
<dbReference type="FunFam" id="1.10.600.10:FF:000007">
    <property type="entry name" value="Isoprene synthase, chloroplastic"/>
    <property type="match status" value="1"/>
</dbReference>
<dbReference type="InterPro" id="IPR005630">
    <property type="entry name" value="Terpene_synthase_metal-bd"/>
</dbReference>
<evidence type="ECO:0000313" key="7">
    <source>
        <dbReference type="EMBL" id="CAI9262901.1"/>
    </source>
</evidence>
<protein>
    <submittedName>
        <fullName evidence="7">Uncharacterized protein</fullName>
    </submittedName>
</protein>
<dbReference type="InterPro" id="IPR001906">
    <property type="entry name" value="Terpene_synth_N"/>
</dbReference>
<dbReference type="InterPro" id="IPR050148">
    <property type="entry name" value="Terpene_synthase-like"/>
</dbReference>
<dbReference type="SFLD" id="SFLDS00005">
    <property type="entry name" value="Isoprenoid_Synthase_Type_I"/>
    <property type="match status" value="1"/>
</dbReference>
<evidence type="ECO:0000256" key="4">
    <source>
        <dbReference type="ARBA" id="ARBA00054370"/>
    </source>
</evidence>
<gene>
    <name evidence="7" type="ORF">LSALG_LOCUS3617</name>
</gene>
<dbReference type="Gene3D" id="1.10.600.10">
    <property type="entry name" value="Farnesyl Diphosphate Synthase"/>
    <property type="match status" value="1"/>
</dbReference>
<sequence>MASIWTFSSPFILSNSSFPQRSIVVCDKRLITSQQRKAHRYVTKPTTHRRSANYQPSLWSYDYVQSLGSKYTGGKYTIRLQALKEKIRTMIRKENENMEHQLSVLNLVDDLQRLGISYHFEEEIRDVLDKLYYISQGKWSKMDLNLKSLYFRLFRQHGYHIPQEIFEDLKDKRGNFKGHFNEDIVGILNLYEASYYSVEGENLLDDARDYATRYLKENLKNMVDQNMSSLISHALTFPLHWRVPRVEAKWFIEAYEKRSGTNSTLIELAKLDFNTVQAIHQEDLKYASRWWKEICWEKFGFARDHLVESFMWSIAVNYRPNFQGRTTLTKIFAMITTIDDVYDVYGTLHELEQFTDIVNRWDINMIEELPHYMRICFLALYNTINEIAYRTLTNKEFFILPYLKRTWQDLCNSYLIEARWYYNGYTPTLNEFLTNAYVSIGAGVVITHAYLLTLTSVTQKELEHIGRAENIIRHASVIVRLTNDLATSSEELERGDVPKSIQCYMQESGATEVEAREHIKGLILETWKKLNKERQTIGSLFSQEFIECVTNIARMGHFAYDVDKHAYSDMMRTQVLSLFVNPIHGENEVEDGAVDSDFPNIFDVEVEWKKQQPLLGMRFENPNQLKHMLYKENVNADIVHVVAENVAQPIKRKKSERP</sequence>
<feature type="domain" description="Terpene synthase N-terminal" evidence="5">
    <location>
        <begin position="59"/>
        <end position="235"/>
    </location>
</feature>
<dbReference type="Gene3D" id="1.50.10.130">
    <property type="entry name" value="Terpene synthase, N-terminal domain"/>
    <property type="match status" value="1"/>
</dbReference>
<dbReference type="InterPro" id="IPR036965">
    <property type="entry name" value="Terpene_synth_N_sf"/>
</dbReference>
<dbReference type="EMBL" id="OX465086">
    <property type="protein sequence ID" value="CAI9262901.1"/>
    <property type="molecule type" value="Genomic_DNA"/>
</dbReference>
<keyword evidence="2" id="KW-0479">Metal-binding</keyword>
<evidence type="ECO:0000256" key="2">
    <source>
        <dbReference type="ARBA" id="ARBA00022723"/>
    </source>
</evidence>
<dbReference type="AlphaFoldDB" id="A0AA35UQ76"/>
<dbReference type="Pfam" id="PF01397">
    <property type="entry name" value="Terpene_synth"/>
    <property type="match status" value="1"/>
</dbReference>
<name>A0AA35UQ76_LACSI</name>
<organism evidence="7 8">
    <name type="scientific">Lactuca saligna</name>
    <name type="common">Willowleaf lettuce</name>
    <dbReference type="NCBI Taxonomy" id="75948"/>
    <lineage>
        <taxon>Eukaryota</taxon>
        <taxon>Viridiplantae</taxon>
        <taxon>Streptophyta</taxon>
        <taxon>Embryophyta</taxon>
        <taxon>Tracheophyta</taxon>
        <taxon>Spermatophyta</taxon>
        <taxon>Magnoliopsida</taxon>
        <taxon>eudicotyledons</taxon>
        <taxon>Gunneridae</taxon>
        <taxon>Pentapetalae</taxon>
        <taxon>asterids</taxon>
        <taxon>campanulids</taxon>
        <taxon>Asterales</taxon>
        <taxon>Asteraceae</taxon>
        <taxon>Cichorioideae</taxon>
        <taxon>Cichorieae</taxon>
        <taxon>Lactucinae</taxon>
        <taxon>Lactuca</taxon>
    </lineage>
</organism>
<comment type="catalytic activity">
    <reaction evidence="3">
        <text>(2E,6E)-farnesyl diphosphate = (+)-(R)-germacrene A + diphosphate</text>
        <dbReference type="Rhea" id="RHEA:12516"/>
        <dbReference type="ChEBI" id="CHEBI:33019"/>
        <dbReference type="ChEBI" id="CHEBI:41595"/>
        <dbReference type="ChEBI" id="CHEBI:175763"/>
        <dbReference type="EC" id="4.2.3.23"/>
    </reaction>
</comment>
<dbReference type="PANTHER" id="PTHR31225:SF187">
    <property type="entry name" value="LYASE"/>
    <property type="match status" value="1"/>
</dbReference>
<dbReference type="Pfam" id="PF03936">
    <property type="entry name" value="Terpene_synth_C"/>
    <property type="match status" value="1"/>
</dbReference>
<dbReference type="SFLD" id="SFLDG01019">
    <property type="entry name" value="Terpene_Cyclase_Like_1_C_Termi"/>
    <property type="match status" value="1"/>
</dbReference>